<dbReference type="InterPro" id="IPR032033">
    <property type="entry name" value="Cytochrome_P460"/>
</dbReference>
<evidence type="ECO:0000259" key="1">
    <source>
        <dbReference type="Pfam" id="PF16694"/>
    </source>
</evidence>
<reference evidence="2 3" key="1">
    <citation type="journal article" date="2016" name="Environ. Microbiol.">
        <title>New Methyloceanibacter diversity from North Sea sediments includes methanotroph containing solely the soluble methane monooxygenase.</title>
        <authorList>
            <person name="Vekeman B."/>
            <person name="Kerckhof F.M."/>
            <person name="Cremers G."/>
            <person name="de Vos P."/>
            <person name="Vandamme P."/>
            <person name="Boon N."/>
            <person name="Op den Camp H.J."/>
            <person name="Heylen K."/>
        </authorList>
    </citation>
    <scope>NUCLEOTIDE SEQUENCE [LARGE SCALE GENOMIC DNA]</scope>
    <source>
        <strain evidence="2 3">R-67175</strain>
    </source>
</reference>
<evidence type="ECO:0000313" key="3">
    <source>
        <dbReference type="Proteomes" id="UP000094472"/>
    </source>
</evidence>
<dbReference type="Proteomes" id="UP000094472">
    <property type="component" value="Unassembled WGS sequence"/>
</dbReference>
<keyword evidence="3" id="KW-1185">Reference proteome</keyword>
<dbReference type="AlphaFoldDB" id="A0A1E3VXU4"/>
<protein>
    <submittedName>
        <fullName evidence="2">Cytochrome c, class I</fullName>
    </submittedName>
</protein>
<organism evidence="2 3">
    <name type="scientific">Methyloceanibacter superfactus</name>
    <dbReference type="NCBI Taxonomy" id="1774969"/>
    <lineage>
        <taxon>Bacteria</taxon>
        <taxon>Pseudomonadati</taxon>
        <taxon>Pseudomonadota</taxon>
        <taxon>Alphaproteobacteria</taxon>
        <taxon>Hyphomicrobiales</taxon>
        <taxon>Hyphomicrobiaceae</taxon>
        <taxon>Methyloceanibacter</taxon>
    </lineage>
</organism>
<evidence type="ECO:0000313" key="2">
    <source>
        <dbReference type="EMBL" id="ODR98343.1"/>
    </source>
</evidence>
<dbReference type="Pfam" id="PF16694">
    <property type="entry name" value="Cytochrome_P460"/>
    <property type="match status" value="1"/>
</dbReference>
<dbReference type="CDD" id="cd20750">
    <property type="entry name" value="cyt_c_I"/>
    <property type="match status" value="1"/>
</dbReference>
<sequence>MAQLAPENDPAIPLALERLLHVPAANYRRDWVLLGSFSVRADDPDEGAKELHVVYASGETVDSYRETGAFPDGAVLVKDVFATKTETLTTGLASYADSLKGRFVMVKDTSGKHAGRSPLWGDGWGWAFYEGGEAEKTVTTDYRKDCLGCHEPARKQDLIYLRGYPVLRP</sequence>
<comment type="caution">
    <text evidence="2">The sequence shown here is derived from an EMBL/GenBank/DDBJ whole genome shotgun (WGS) entry which is preliminary data.</text>
</comment>
<dbReference type="STRING" id="1774969.AUC69_09735"/>
<dbReference type="EMBL" id="LPWF01000023">
    <property type="protein sequence ID" value="ODR98343.1"/>
    <property type="molecule type" value="Genomic_DNA"/>
</dbReference>
<name>A0A1E3VXU4_9HYPH</name>
<proteinExistence type="predicted"/>
<accession>A0A1E3VXU4</accession>
<gene>
    <name evidence="2" type="ORF">AUC69_09735</name>
</gene>
<dbReference type="Gene3D" id="3.50.70.20">
    <property type="entry name" value="Cytochrome P460"/>
    <property type="match status" value="1"/>
</dbReference>
<dbReference type="InterPro" id="IPR038142">
    <property type="entry name" value="Cytochrome_P460_sp"/>
</dbReference>
<feature type="domain" description="Cytochrome P460" evidence="1">
    <location>
        <begin position="27"/>
        <end position="160"/>
    </location>
</feature>